<organism evidence="1 2">
    <name type="scientific">Pistacia integerrima</name>
    <dbReference type="NCBI Taxonomy" id="434235"/>
    <lineage>
        <taxon>Eukaryota</taxon>
        <taxon>Viridiplantae</taxon>
        <taxon>Streptophyta</taxon>
        <taxon>Embryophyta</taxon>
        <taxon>Tracheophyta</taxon>
        <taxon>Spermatophyta</taxon>
        <taxon>Magnoliopsida</taxon>
        <taxon>eudicotyledons</taxon>
        <taxon>Gunneridae</taxon>
        <taxon>Pentapetalae</taxon>
        <taxon>rosids</taxon>
        <taxon>malvids</taxon>
        <taxon>Sapindales</taxon>
        <taxon>Anacardiaceae</taxon>
        <taxon>Pistacia</taxon>
    </lineage>
</organism>
<proteinExistence type="predicted"/>
<sequence length="47" mass="5470">MKKTFYFRVQSIEKFMSLAKLKDPKLSHLVNDICIIETEVTLLGLIN</sequence>
<dbReference type="EMBL" id="CM047739">
    <property type="protein sequence ID" value="KAJ0042334.1"/>
    <property type="molecule type" value="Genomic_DNA"/>
</dbReference>
<reference evidence="2" key="1">
    <citation type="journal article" date="2023" name="G3 (Bethesda)">
        <title>Genome assembly and association tests identify interacting loci associated with vigor, precocity, and sex in interspecific pistachio rootstocks.</title>
        <authorList>
            <person name="Palmer W."/>
            <person name="Jacygrad E."/>
            <person name="Sagayaradj S."/>
            <person name="Cavanaugh K."/>
            <person name="Han R."/>
            <person name="Bertier L."/>
            <person name="Beede B."/>
            <person name="Kafkas S."/>
            <person name="Golino D."/>
            <person name="Preece J."/>
            <person name="Michelmore R."/>
        </authorList>
    </citation>
    <scope>NUCLEOTIDE SEQUENCE [LARGE SCALE GENOMIC DNA]</scope>
</reference>
<dbReference type="Proteomes" id="UP001163603">
    <property type="component" value="Chromosome 4"/>
</dbReference>
<keyword evidence="2" id="KW-1185">Reference proteome</keyword>
<protein>
    <submittedName>
        <fullName evidence="1">Uncharacterized protein</fullName>
    </submittedName>
</protein>
<evidence type="ECO:0000313" key="1">
    <source>
        <dbReference type="EMBL" id="KAJ0042334.1"/>
    </source>
</evidence>
<accession>A0ACC0YX68</accession>
<comment type="caution">
    <text evidence="1">The sequence shown here is derived from an EMBL/GenBank/DDBJ whole genome shotgun (WGS) entry which is preliminary data.</text>
</comment>
<name>A0ACC0YX68_9ROSI</name>
<gene>
    <name evidence="1" type="ORF">Pint_18306</name>
</gene>
<evidence type="ECO:0000313" key="2">
    <source>
        <dbReference type="Proteomes" id="UP001163603"/>
    </source>
</evidence>